<accession>A0A975G2S3</accession>
<dbReference type="InterPro" id="IPR006690">
    <property type="entry name" value="OMPA-like_CS"/>
</dbReference>
<feature type="chain" id="PRO_5037654828" evidence="5">
    <location>
        <begin position="24"/>
        <end position="202"/>
    </location>
</feature>
<sequence length="202" mass="21766">MIGTKSRLLLAAAMMGAMGLGGCATKDYVNKQVGMVDTKVQAHDTRLAAQDAKLANHDSQLAGLDKTSREALERAEAAGKLAEGKFLYTMVLQDDGVKFRVNQAALSDDDQAKLNAFAEKLKADNHNVYIEIQGHTDASGGKDLNYRLGEARAEAVRLFLNKQGVALNRMSTISYGSDDPVQSNKTRAGRAANRRVVLVVLS</sequence>
<keyword evidence="2 4" id="KW-0472">Membrane</keyword>
<evidence type="ECO:0000256" key="5">
    <source>
        <dbReference type="SAM" id="SignalP"/>
    </source>
</evidence>
<evidence type="ECO:0000256" key="3">
    <source>
        <dbReference type="ARBA" id="ARBA00023237"/>
    </source>
</evidence>
<gene>
    <name evidence="7" type="ORF">KCG34_09505</name>
</gene>
<evidence type="ECO:0000313" key="8">
    <source>
        <dbReference type="Proteomes" id="UP000676409"/>
    </source>
</evidence>
<dbReference type="SUPFAM" id="SSF103088">
    <property type="entry name" value="OmpA-like"/>
    <property type="match status" value="1"/>
</dbReference>
<keyword evidence="8" id="KW-1185">Reference proteome</keyword>
<dbReference type="InterPro" id="IPR050330">
    <property type="entry name" value="Bact_OuterMem_StrucFunc"/>
</dbReference>
<evidence type="ECO:0000256" key="4">
    <source>
        <dbReference type="PROSITE-ProRule" id="PRU00473"/>
    </source>
</evidence>
<dbReference type="CDD" id="cd07185">
    <property type="entry name" value="OmpA_C-like"/>
    <property type="match status" value="1"/>
</dbReference>
<organism evidence="7 8">
    <name type="scientific">Phenylobacterium montanum</name>
    <dbReference type="NCBI Taxonomy" id="2823693"/>
    <lineage>
        <taxon>Bacteria</taxon>
        <taxon>Pseudomonadati</taxon>
        <taxon>Pseudomonadota</taxon>
        <taxon>Alphaproteobacteria</taxon>
        <taxon>Caulobacterales</taxon>
        <taxon>Caulobacteraceae</taxon>
        <taxon>Phenylobacterium</taxon>
    </lineage>
</organism>
<feature type="signal peptide" evidence="5">
    <location>
        <begin position="1"/>
        <end position="23"/>
    </location>
</feature>
<dbReference type="Gene3D" id="3.30.1330.60">
    <property type="entry name" value="OmpA-like domain"/>
    <property type="match status" value="1"/>
</dbReference>
<reference evidence="7" key="1">
    <citation type="submission" date="2021-04" db="EMBL/GenBank/DDBJ databases">
        <title>The complete genome sequence of Caulobacter sp. S6.</title>
        <authorList>
            <person name="Tang Y."/>
            <person name="Ouyang W."/>
            <person name="Liu Q."/>
            <person name="Huang B."/>
            <person name="Guo Z."/>
            <person name="Lei P."/>
        </authorList>
    </citation>
    <scope>NUCLEOTIDE SEQUENCE</scope>
    <source>
        <strain evidence="7">S6</strain>
    </source>
</reference>
<dbReference type="PROSITE" id="PS01068">
    <property type="entry name" value="OMPA_1"/>
    <property type="match status" value="1"/>
</dbReference>
<dbReference type="PROSITE" id="PS51123">
    <property type="entry name" value="OMPA_2"/>
    <property type="match status" value="1"/>
</dbReference>
<dbReference type="PROSITE" id="PS51257">
    <property type="entry name" value="PROKAR_LIPOPROTEIN"/>
    <property type="match status" value="1"/>
</dbReference>
<keyword evidence="5" id="KW-0732">Signal</keyword>
<dbReference type="Pfam" id="PF00691">
    <property type="entry name" value="OmpA"/>
    <property type="match status" value="1"/>
</dbReference>
<dbReference type="InterPro" id="IPR036737">
    <property type="entry name" value="OmpA-like_sf"/>
</dbReference>
<dbReference type="RefSeq" id="WP_211940124.1">
    <property type="nucleotide sequence ID" value="NZ_CP073078.1"/>
</dbReference>
<dbReference type="EMBL" id="CP073078">
    <property type="protein sequence ID" value="QUD90073.1"/>
    <property type="molecule type" value="Genomic_DNA"/>
</dbReference>
<dbReference type="KEGG" id="caul:KCG34_09505"/>
<dbReference type="AlphaFoldDB" id="A0A975G2S3"/>
<dbReference type="InterPro" id="IPR006664">
    <property type="entry name" value="OMP_bac"/>
</dbReference>
<evidence type="ECO:0000259" key="6">
    <source>
        <dbReference type="PROSITE" id="PS51123"/>
    </source>
</evidence>
<dbReference type="PRINTS" id="PR01021">
    <property type="entry name" value="OMPADOMAIN"/>
</dbReference>
<name>A0A975G2S3_9CAUL</name>
<dbReference type="Proteomes" id="UP000676409">
    <property type="component" value="Chromosome"/>
</dbReference>
<proteinExistence type="predicted"/>
<evidence type="ECO:0000313" key="7">
    <source>
        <dbReference type="EMBL" id="QUD90073.1"/>
    </source>
</evidence>
<protein>
    <submittedName>
        <fullName evidence="7">OmpA family protein</fullName>
    </submittedName>
</protein>
<dbReference type="PANTHER" id="PTHR30329">
    <property type="entry name" value="STATOR ELEMENT OF FLAGELLAR MOTOR COMPLEX"/>
    <property type="match status" value="1"/>
</dbReference>
<dbReference type="InterPro" id="IPR006665">
    <property type="entry name" value="OmpA-like"/>
</dbReference>
<evidence type="ECO:0000256" key="2">
    <source>
        <dbReference type="ARBA" id="ARBA00023136"/>
    </source>
</evidence>
<comment type="subcellular location">
    <subcellularLocation>
        <location evidence="1">Cell outer membrane</location>
    </subcellularLocation>
</comment>
<evidence type="ECO:0000256" key="1">
    <source>
        <dbReference type="ARBA" id="ARBA00004442"/>
    </source>
</evidence>
<keyword evidence="3" id="KW-0998">Cell outer membrane</keyword>
<dbReference type="GO" id="GO:0009279">
    <property type="term" value="C:cell outer membrane"/>
    <property type="evidence" value="ECO:0007669"/>
    <property type="project" value="UniProtKB-SubCell"/>
</dbReference>
<dbReference type="PANTHER" id="PTHR30329:SF21">
    <property type="entry name" value="LIPOPROTEIN YIAD-RELATED"/>
    <property type="match status" value="1"/>
</dbReference>
<feature type="domain" description="OmpA-like" evidence="6">
    <location>
        <begin position="86"/>
        <end position="202"/>
    </location>
</feature>